<dbReference type="RefSeq" id="XP_004356476.1">
    <property type="nucleotide sequence ID" value="XM_004356423.1"/>
</dbReference>
<evidence type="ECO:0000259" key="7">
    <source>
        <dbReference type="Pfam" id="PF00485"/>
    </source>
</evidence>
<keyword evidence="3 6" id="KW-0808">Transferase</keyword>
<evidence type="ECO:0000256" key="5">
    <source>
        <dbReference type="ARBA" id="ARBA00022777"/>
    </source>
</evidence>
<evidence type="ECO:0000256" key="3">
    <source>
        <dbReference type="ARBA" id="ARBA00022679"/>
    </source>
</evidence>
<dbReference type="SUPFAM" id="SSF52540">
    <property type="entry name" value="P-loop containing nucleoside triphosphate hydrolases"/>
    <property type="match status" value="1"/>
</dbReference>
<dbReference type="UniPathway" id="UPA00574">
    <property type="reaction ID" value="UER00637"/>
</dbReference>
<dbReference type="PANTHER" id="PTHR10285">
    <property type="entry name" value="URIDINE KINASE"/>
    <property type="match status" value="1"/>
</dbReference>
<organism evidence="8 9">
    <name type="scientific">Acanthamoeba castellanii (strain ATCC 30010 / Neff)</name>
    <dbReference type="NCBI Taxonomy" id="1257118"/>
    <lineage>
        <taxon>Eukaryota</taxon>
        <taxon>Amoebozoa</taxon>
        <taxon>Discosea</taxon>
        <taxon>Longamoebia</taxon>
        <taxon>Centramoebida</taxon>
        <taxon>Acanthamoebidae</taxon>
        <taxon>Acanthamoeba</taxon>
    </lineage>
</organism>
<sequence length="253" mass="28122">MSSLPNMSMIARCGSWDGGSGMGGFKRQAPFIIGVAGGTASGKTTVCEMIITLLKDQRVAIISQDSFYRPLSPAEREDVSEFNFDHPSAIDWALLVQKLNCLKDPKAGPVDIPEYDFVTHSRLKQTTSVYGADVIILEGILIFHNVETRNMFDVKIFVDEDADTRLARRVIRDIRDRGRDVVGVLSQYEKFVKPSFEEYVSPSKKYADMIIPRGAANKVAIDLLVQHIQTKLDERNPIKGNAAAKGSPWKKGM</sequence>
<dbReference type="NCBIfam" id="TIGR00235">
    <property type="entry name" value="udk"/>
    <property type="match status" value="1"/>
</dbReference>
<dbReference type="GO" id="GO:0004849">
    <property type="term" value="F:uridine kinase activity"/>
    <property type="evidence" value="ECO:0007669"/>
    <property type="project" value="UniProtKB-EC"/>
</dbReference>
<dbReference type="GeneID" id="14925597"/>
<comment type="similarity">
    <text evidence="6">Belongs to the uridine kinase family.</text>
</comment>
<dbReference type="EMBL" id="KB007811">
    <property type="protein sequence ID" value="ELR24576.1"/>
    <property type="molecule type" value="Genomic_DNA"/>
</dbReference>
<feature type="domain" description="Phosphoribulokinase/uridine kinase" evidence="7">
    <location>
        <begin position="32"/>
        <end position="220"/>
    </location>
</feature>
<dbReference type="GO" id="GO:0044211">
    <property type="term" value="P:CTP salvage"/>
    <property type="evidence" value="ECO:0007669"/>
    <property type="project" value="UniProtKB-UniPathway"/>
</dbReference>
<keyword evidence="5 6" id="KW-0418">Kinase</keyword>
<proteinExistence type="inferred from homology"/>
<evidence type="ECO:0000256" key="1">
    <source>
        <dbReference type="ARBA" id="ARBA00004690"/>
    </source>
</evidence>
<dbReference type="AlphaFoldDB" id="L8HJM4"/>
<name>L8HJM4_ACACF</name>
<comment type="pathway">
    <text evidence="1 6">Pyrimidine metabolism; UMP biosynthesis via salvage pathway; UMP from uridine: step 1/1.</text>
</comment>
<keyword evidence="4 6" id="KW-0547">Nucleotide-binding</keyword>
<comment type="pathway">
    <text evidence="2 6">Pyrimidine metabolism; CTP biosynthesis via salvage pathway; CTP from cytidine: step 1/3.</text>
</comment>
<dbReference type="InterPro" id="IPR000764">
    <property type="entry name" value="Uridine_kinase-like"/>
</dbReference>
<dbReference type="Pfam" id="PF00485">
    <property type="entry name" value="PRK"/>
    <property type="match status" value="1"/>
</dbReference>
<dbReference type="GO" id="GO:0005524">
    <property type="term" value="F:ATP binding"/>
    <property type="evidence" value="ECO:0007669"/>
    <property type="project" value="UniProtKB-KW"/>
</dbReference>
<comment type="catalytic activity">
    <reaction evidence="6">
        <text>cytidine + ATP = CMP + ADP + H(+)</text>
        <dbReference type="Rhea" id="RHEA:24674"/>
        <dbReference type="ChEBI" id="CHEBI:15378"/>
        <dbReference type="ChEBI" id="CHEBI:17562"/>
        <dbReference type="ChEBI" id="CHEBI:30616"/>
        <dbReference type="ChEBI" id="CHEBI:60377"/>
        <dbReference type="ChEBI" id="CHEBI:456216"/>
        <dbReference type="EC" id="2.7.1.48"/>
    </reaction>
</comment>
<gene>
    <name evidence="8" type="ORF">ACA1_171500</name>
</gene>
<protein>
    <recommendedName>
        <fullName evidence="6">Uridine-cytidine kinase</fullName>
        <ecNumber evidence="6">2.7.1.48</ecNumber>
    </recommendedName>
</protein>
<dbReference type="InterPro" id="IPR027417">
    <property type="entry name" value="P-loop_NTPase"/>
</dbReference>
<dbReference type="GO" id="GO:0044206">
    <property type="term" value="P:UMP salvage"/>
    <property type="evidence" value="ECO:0007669"/>
    <property type="project" value="UniProtKB-UniPathway"/>
</dbReference>
<dbReference type="KEGG" id="acan:ACA1_171500"/>
<evidence type="ECO:0000313" key="8">
    <source>
        <dbReference type="EMBL" id="ELR24576.1"/>
    </source>
</evidence>
<dbReference type="OMA" id="TVKPMHE"/>
<dbReference type="UniPathway" id="UPA00579">
    <property type="reaction ID" value="UER00640"/>
</dbReference>
<accession>L8HJM4</accession>
<evidence type="ECO:0000256" key="2">
    <source>
        <dbReference type="ARBA" id="ARBA00004784"/>
    </source>
</evidence>
<evidence type="ECO:0000256" key="6">
    <source>
        <dbReference type="RuleBase" id="RU003825"/>
    </source>
</evidence>
<dbReference type="STRING" id="1257118.L8HJM4"/>
<dbReference type="NCBIfam" id="NF004018">
    <property type="entry name" value="PRK05480.1"/>
    <property type="match status" value="1"/>
</dbReference>
<dbReference type="PRINTS" id="PR00988">
    <property type="entry name" value="URIDINKINASE"/>
</dbReference>
<dbReference type="InterPro" id="IPR006083">
    <property type="entry name" value="PRK/URK"/>
</dbReference>
<dbReference type="Proteomes" id="UP000011083">
    <property type="component" value="Unassembled WGS sequence"/>
</dbReference>
<keyword evidence="6" id="KW-0067">ATP-binding</keyword>
<reference evidence="8 9" key="1">
    <citation type="journal article" date="2013" name="Genome Biol.">
        <title>Genome of Acanthamoeba castellanii highlights extensive lateral gene transfer and early evolution of tyrosine kinase signaling.</title>
        <authorList>
            <person name="Clarke M."/>
            <person name="Lohan A.J."/>
            <person name="Liu B."/>
            <person name="Lagkouvardos I."/>
            <person name="Roy S."/>
            <person name="Zafar N."/>
            <person name="Bertelli C."/>
            <person name="Schilde C."/>
            <person name="Kianianmomeni A."/>
            <person name="Burglin T.R."/>
            <person name="Frech C."/>
            <person name="Turcotte B."/>
            <person name="Kopec K.O."/>
            <person name="Synnott J.M."/>
            <person name="Choo C."/>
            <person name="Paponov I."/>
            <person name="Finkler A."/>
            <person name="Soon Heng Tan C."/>
            <person name="Hutchins A.P."/>
            <person name="Weinmeier T."/>
            <person name="Rattei T."/>
            <person name="Chu J.S."/>
            <person name="Gimenez G."/>
            <person name="Irimia M."/>
            <person name="Rigden D.J."/>
            <person name="Fitzpatrick D.A."/>
            <person name="Lorenzo-Morales J."/>
            <person name="Bateman A."/>
            <person name="Chiu C.H."/>
            <person name="Tang P."/>
            <person name="Hegemann P."/>
            <person name="Fromm H."/>
            <person name="Raoult D."/>
            <person name="Greub G."/>
            <person name="Miranda-Saavedra D."/>
            <person name="Chen N."/>
            <person name="Nash P."/>
            <person name="Ginger M.L."/>
            <person name="Horn M."/>
            <person name="Schaap P."/>
            <person name="Caler L."/>
            <person name="Loftus B."/>
        </authorList>
    </citation>
    <scope>NUCLEOTIDE SEQUENCE [LARGE SCALE GENOMIC DNA]</scope>
    <source>
        <strain evidence="8 9">Neff</strain>
    </source>
</reference>
<dbReference type="Gene3D" id="3.40.50.300">
    <property type="entry name" value="P-loop containing nucleotide triphosphate hydrolases"/>
    <property type="match status" value="1"/>
</dbReference>
<dbReference type="OrthoDB" id="10257085at2759"/>
<evidence type="ECO:0000313" key="9">
    <source>
        <dbReference type="Proteomes" id="UP000011083"/>
    </source>
</evidence>
<dbReference type="FunFam" id="3.40.50.300:FF:000339">
    <property type="entry name" value="Uridine kinase"/>
    <property type="match status" value="1"/>
</dbReference>
<evidence type="ECO:0000256" key="4">
    <source>
        <dbReference type="ARBA" id="ARBA00022741"/>
    </source>
</evidence>
<dbReference type="CDD" id="cd02023">
    <property type="entry name" value="UMPK"/>
    <property type="match status" value="1"/>
</dbReference>
<comment type="catalytic activity">
    <reaction evidence="6">
        <text>uridine + ATP = UMP + ADP + H(+)</text>
        <dbReference type="Rhea" id="RHEA:16825"/>
        <dbReference type="ChEBI" id="CHEBI:15378"/>
        <dbReference type="ChEBI" id="CHEBI:16704"/>
        <dbReference type="ChEBI" id="CHEBI:30616"/>
        <dbReference type="ChEBI" id="CHEBI:57865"/>
        <dbReference type="ChEBI" id="CHEBI:456216"/>
        <dbReference type="EC" id="2.7.1.48"/>
    </reaction>
</comment>
<dbReference type="VEuPathDB" id="AmoebaDB:ACA1_171500"/>
<dbReference type="EC" id="2.7.1.48" evidence="6"/>
<keyword evidence="9" id="KW-1185">Reference proteome</keyword>
<dbReference type="GO" id="GO:0043771">
    <property type="term" value="F:cytidine kinase activity"/>
    <property type="evidence" value="ECO:0007669"/>
    <property type="project" value="RHEA"/>
</dbReference>